<keyword evidence="4 9" id="KW-0479">Metal-binding</keyword>
<evidence type="ECO:0000256" key="1">
    <source>
        <dbReference type="ARBA" id="ARBA00022448"/>
    </source>
</evidence>
<evidence type="ECO:0000256" key="5">
    <source>
        <dbReference type="ARBA" id="ARBA00022737"/>
    </source>
</evidence>
<dbReference type="OrthoDB" id="9805828at2"/>
<dbReference type="Proteomes" id="UP000051086">
    <property type="component" value="Unassembled WGS sequence"/>
</dbReference>
<keyword evidence="7 9" id="KW-0408">Iron</keyword>
<gene>
    <name evidence="12" type="ORF">TL5118_02371</name>
    <name evidence="13" type="ORF">TL5120_00670</name>
</gene>
<evidence type="ECO:0000256" key="2">
    <source>
        <dbReference type="ARBA" id="ARBA00022574"/>
    </source>
</evidence>
<reference evidence="13 15" key="2">
    <citation type="submission" date="2015-09" db="EMBL/GenBank/DDBJ databases">
        <authorList>
            <consortium name="Swine Surveillance"/>
        </authorList>
    </citation>
    <scope>NUCLEOTIDE SEQUENCE [LARGE SCALE GENOMIC DNA]</scope>
    <source>
        <strain evidence="13 15">5120</strain>
    </source>
</reference>
<dbReference type="GO" id="GO:0020037">
    <property type="term" value="F:heme binding"/>
    <property type="evidence" value="ECO:0007669"/>
    <property type="project" value="InterPro"/>
</dbReference>
<sequence>MLRASLLSSLLLMASPLLGGEFFTLSGHGGPIKGIAVGPEGRIATASFDNSVGLWQGDQPQWLEAHEAAVNTVAFVDADTLISAGDDFAVYRWDLTTGQSLRLGQHQGKVMSLAVAPDGLSVASASWDGSIGIWSLSGAAAQFLTGHAGAVNDVAFSEDGTQLYSASADGSIRLWDLSTASLKAQLVAGGFGINTLALNEAEGWLAYGAVDGVTRVIDPESRALVKDFTLERRPILAMATDPEGRYLAVGDGHGYISLLDSRDWSLLVDFRATTRGPIWALAFSRDGQNIHAGGLDEQLFSWPIDGPKGDKMTVGDKPFLQGIQSASAGEHQFNRKCSICHSLTEDSQRRAGPTLKNLFGRPAGAVPGYIYSETLRNSSIIWGAETVDALFDLGPEVYIKGTKMPMQRITNPQDRAALIAFLRSHSEPKE</sequence>
<keyword evidence="1" id="KW-0813">Transport</keyword>
<dbReference type="PROSITE" id="PS50294">
    <property type="entry name" value="WD_REPEATS_REGION"/>
    <property type="match status" value="3"/>
</dbReference>
<evidence type="ECO:0000256" key="7">
    <source>
        <dbReference type="ARBA" id="ARBA00023004"/>
    </source>
</evidence>
<keyword evidence="6" id="KW-0249">Electron transport</keyword>
<dbReference type="InterPro" id="IPR002327">
    <property type="entry name" value="Cyt_c_1A/1B"/>
</dbReference>
<protein>
    <submittedName>
        <fullName evidence="13">Cytochrome c2</fullName>
    </submittedName>
</protein>
<organism evidence="13 15">
    <name type="scientific">Thalassovita autumnalis</name>
    <dbReference type="NCBI Taxonomy" id="2072972"/>
    <lineage>
        <taxon>Bacteria</taxon>
        <taxon>Pseudomonadati</taxon>
        <taxon>Pseudomonadota</taxon>
        <taxon>Alphaproteobacteria</taxon>
        <taxon>Rhodobacterales</taxon>
        <taxon>Roseobacteraceae</taxon>
        <taxon>Thalassovita</taxon>
    </lineage>
</organism>
<keyword evidence="10" id="KW-0732">Signal</keyword>
<dbReference type="PRINTS" id="PR00604">
    <property type="entry name" value="CYTCHRMECIAB"/>
</dbReference>
<dbReference type="CDD" id="cd00200">
    <property type="entry name" value="WD40"/>
    <property type="match status" value="1"/>
</dbReference>
<keyword evidence="14" id="KW-1185">Reference proteome</keyword>
<keyword evidence="3 9" id="KW-0349">Heme</keyword>
<dbReference type="PRINTS" id="PR00320">
    <property type="entry name" value="GPROTEINBRPT"/>
</dbReference>
<name>A0A0N7LW19_9RHOB</name>
<dbReference type="Proteomes" id="UP000051887">
    <property type="component" value="Unassembled WGS sequence"/>
</dbReference>
<reference evidence="12 14" key="1">
    <citation type="submission" date="2015-09" db="EMBL/GenBank/DDBJ databases">
        <authorList>
            <person name="Rodrigo-Torres L."/>
            <person name="Arahal D.R."/>
        </authorList>
    </citation>
    <scope>NUCLEOTIDE SEQUENCE [LARGE SCALE GENOMIC DNA]</scope>
    <source>
        <strain evidence="12 14">CECT 5118</strain>
    </source>
</reference>
<dbReference type="Gene3D" id="1.10.760.10">
    <property type="entry name" value="Cytochrome c-like domain"/>
    <property type="match status" value="1"/>
</dbReference>
<keyword evidence="5" id="KW-0677">Repeat</keyword>
<evidence type="ECO:0000256" key="9">
    <source>
        <dbReference type="PROSITE-ProRule" id="PRU00433"/>
    </source>
</evidence>
<feature type="signal peptide" evidence="10">
    <location>
        <begin position="1"/>
        <end position="19"/>
    </location>
</feature>
<evidence type="ECO:0000313" key="15">
    <source>
        <dbReference type="Proteomes" id="UP000051887"/>
    </source>
</evidence>
<dbReference type="InterPro" id="IPR019775">
    <property type="entry name" value="WD40_repeat_CS"/>
</dbReference>
<dbReference type="PROSITE" id="PS50082">
    <property type="entry name" value="WD_REPEATS_2"/>
    <property type="match status" value="4"/>
</dbReference>
<evidence type="ECO:0000259" key="11">
    <source>
        <dbReference type="PROSITE" id="PS51007"/>
    </source>
</evidence>
<dbReference type="PROSITE" id="PS51007">
    <property type="entry name" value="CYTC"/>
    <property type="match status" value="1"/>
</dbReference>
<feature type="chain" id="PRO_5009790924" evidence="10">
    <location>
        <begin position="20"/>
        <end position="430"/>
    </location>
</feature>
<dbReference type="PANTHER" id="PTHR22847:SF637">
    <property type="entry name" value="WD REPEAT DOMAIN 5B"/>
    <property type="match status" value="1"/>
</dbReference>
<keyword evidence="2 8" id="KW-0853">WD repeat</keyword>
<dbReference type="SUPFAM" id="SSF50978">
    <property type="entry name" value="WD40 repeat-like"/>
    <property type="match status" value="1"/>
</dbReference>
<dbReference type="GO" id="GO:0009055">
    <property type="term" value="F:electron transfer activity"/>
    <property type="evidence" value="ECO:0007669"/>
    <property type="project" value="InterPro"/>
</dbReference>
<accession>A0A0N7LW19</accession>
<evidence type="ECO:0000256" key="6">
    <source>
        <dbReference type="ARBA" id="ARBA00022982"/>
    </source>
</evidence>
<evidence type="ECO:0000313" key="12">
    <source>
        <dbReference type="EMBL" id="CUH67866.1"/>
    </source>
</evidence>
<dbReference type="InterPro" id="IPR015943">
    <property type="entry name" value="WD40/YVTN_repeat-like_dom_sf"/>
</dbReference>
<dbReference type="EMBL" id="CYSB01000030">
    <property type="protein sequence ID" value="CUH67866.1"/>
    <property type="molecule type" value="Genomic_DNA"/>
</dbReference>
<dbReference type="InterPro" id="IPR020472">
    <property type="entry name" value="WD40_PAC1"/>
</dbReference>
<dbReference type="InterPro" id="IPR009056">
    <property type="entry name" value="Cyt_c-like_dom"/>
</dbReference>
<feature type="repeat" description="WD" evidence="8">
    <location>
        <begin position="25"/>
        <end position="56"/>
    </location>
</feature>
<dbReference type="InterPro" id="IPR001680">
    <property type="entry name" value="WD40_rpt"/>
</dbReference>
<dbReference type="Pfam" id="PF00400">
    <property type="entry name" value="WD40"/>
    <property type="match status" value="5"/>
</dbReference>
<feature type="repeat" description="WD" evidence="8">
    <location>
        <begin position="63"/>
        <end position="103"/>
    </location>
</feature>
<dbReference type="SUPFAM" id="SSF46626">
    <property type="entry name" value="Cytochrome c"/>
    <property type="match status" value="1"/>
</dbReference>
<proteinExistence type="predicted"/>
<dbReference type="GO" id="GO:0046872">
    <property type="term" value="F:metal ion binding"/>
    <property type="evidence" value="ECO:0007669"/>
    <property type="project" value="UniProtKB-KW"/>
</dbReference>
<dbReference type="SMART" id="SM00320">
    <property type="entry name" value="WD40"/>
    <property type="match status" value="7"/>
</dbReference>
<feature type="repeat" description="WD" evidence="8">
    <location>
        <begin position="144"/>
        <end position="185"/>
    </location>
</feature>
<feature type="domain" description="Cytochrome c" evidence="11">
    <location>
        <begin position="324"/>
        <end position="426"/>
    </location>
</feature>
<dbReference type="PANTHER" id="PTHR22847">
    <property type="entry name" value="WD40 REPEAT PROTEIN"/>
    <property type="match status" value="1"/>
</dbReference>
<dbReference type="Pfam" id="PF00034">
    <property type="entry name" value="Cytochrom_C"/>
    <property type="match status" value="1"/>
</dbReference>
<evidence type="ECO:0000313" key="13">
    <source>
        <dbReference type="EMBL" id="CUH70890.1"/>
    </source>
</evidence>
<dbReference type="InterPro" id="IPR036322">
    <property type="entry name" value="WD40_repeat_dom_sf"/>
</dbReference>
<dbReference type="AlphaFoldDB" id="A0A0N7LW19"/>
<feature type="repeat" description="WD" evidence="8">
    <location>
        <begin position="103"/>
        <end position="137"/>
    </location>
</feature>
<evidence type="ECO:0000256" key="4">
    <source>
        <dbReference type="ARBA" id="ARBA00022723"/>
    </source>
</evidence>
<dbReference type="InterPro" id="IPR036909">
    <property type="entry name" value="Cyt_c-like_dom_sf"/>
</dbReference>
<evidence type="ECO:0000256" key="10">
    <source>
        <dbReference type="SAM" id="SignalP"/>
    </source>
</evidence>
<dbReference type="Gene3D" id="2.130.10.10">
    <property type="entry name" value="YVTN repeat-like/Quinoprotein amine dehydrogenase"/>
    <property type="match status" value="2"/>
</dbReference>
<evidence type="ECO:0000313" key="14">
    <source>
        <dbReference type="Proteomes" id="UP000051086"/>
    </source>
</evidence>
<dbReference type="PROSITE" id="PS00678">
    <property type="entry name" value="WD_REPEATS_1"/>
    <property type="match status" value="1"/>
</dbReference>
<evidence type="ECO:0000256" key="8">
    <source>
        <dbReference type="PROSITE-ProRule" id="PRU00221"/>
    </source>
</evidence>
<evidence type="ECO:0000256" key="3">
    <source>
        <dbReference type="ARBA" id="ARBA00022617"/>
    </source>
</evidence>
<dbReference type="EMBL" id="CYSC01000015">
    <property type="protein sequence ID" value="CUH70890.1"/>
    <property type="molecule type" value="Genomic_DNA"/>
</dbReference>
<dbReference type="RefSeq" id="WP_058242221.1">
    <property type="nucleotide sequence ID" value="NZ_CYSB01000030.1"/>
</dbReference>